<name>H2Y9E1_CIOSA</name>
<organism evidence="11 12">
    <name type="scientific">Ciona savignyi</name>
    <name type="common">Pacific transparent sea squirt</name>
    <dbReference type="NCBI Taxonomy" id="51511"/>
    <lineage>
        <taxon>Eukaryota</taxon>
        <taxon>Metazoa</taxon>
        <taxon>Chordata</taxon>
        <taxon>Tunicata</taxon>
        <taxon>Ascidiacea</taxon>
        <taxon>Phlebobranchia</taxon>
        <taxon>Cionidae</taxon>
        <taxon>Ciona</taxon>
    </lineage>
</organism>
<protein>
    <recommendedName>
        <fullName evidence="10">Ephrin RBD domain-containing protein</fullName>
    </recommendedName>
</protein>
<accession>H2Y9E1</accession>
<dbReference type="HOGENOM" id="CLU_1085696_0_0_1"/>
<dbReference type="SUPFAM" id="SSF49503">
    <property type="entry name" value="Cupredoxins"/>
    <property type="match status" value="1"/>
</dbReference>
<dbReference type="Ensembl" id="ENSCSAVT00000001973.1">
    <property type="protein sequence ID" value="ENSCSAVP00000001939.1"/>
    <property type="gene ID" value="ENSCSAVG00000001133.1"/>
</dbReference>
<keyword evidence="4" id="KW-1015">Disulfide bond</keyword>
<dbReference type="eggNOG" id="KOG3858">
    <property type="taxonomic scope" value="Eukaryota"/>
</dbReference>
<comment type="similarity">
    <text evidence="6 7">Belongs to the ephrin family.</text>
</comment>
<feature type="compositionally biased region" description="Basic residues" evidence="8">
    <location>
        <begin position="182"/>
        <end position="194"/>
    </location>
</feature>
<dbReference type="GO" id="GO:0046875">
    <property type="term" value="F:ephrin receptor binding"/>
    <property type="evidence" value="ECO:0007669"/>
    <property type="project" value="TreeGrafter"/>
</dbReference>
<evidence type="ECO:0000256" key="3">
    <source>
        <dbReference type="ARBA" id="ARBA00023136"/>
    </source>
</evidence>
<evidence type="ECO:0000256" key="8">
    <source>
        <dbReference type="SAM" id="MobiDB-lite"/>
    </source>
</evidence>
<comment type="caution">
    <text evidence="6">Lacks conserved residue(s) required for the propagation of feature annotation.</text>
</comment>
<reference evidence="11" key="3">
    <citation type="submission" date="2025-09" db="UniProtKB">
        <authorList>
            <consortium name="Ensembl"/>
        </authorList>
    </citation>
    <scope>IDENTIFICATION</scope>
</reference>
<keyword evidence="12" id="KW-1185">Reference proteome</keyword>
<dbReference type="InParanoid" id="H2Y9E1"/>
<dbReference type="PRINTS" id="PR01347">
    <property type="entry name" value="EPHRIN"/>
</dbReference>
<dbReference type="Gene3D" id="2.60.40.420">
    <property type="entry name" value="Cupredoxins - blue copper proteins"/>
    <property type="match status" value="1"/>
</dbReference>
<keyword evidence="3 7" id="KW-0472">Membrane</keyword>
<evidence type="ECO:0000313" key="11">
    <source>
        <dbReference type="Ensembl" id="ENSCSAVP00000001939.1"/>
    </source>
</evidence>
<proteinExistence type="inferred from homology"/>
<dbReference type="Pfam" id="PF00812">
    <property type="entry name" value="Ephrin"/>
    <property type="match status" value="1"/>
</dbReference>
<dbReference type="GO" id="GO:0005886">
    <property type="term" value="C:plasma membrane"/>
    <property type="evidence" value="ECO:0007669"/>
    <property type="project" value="TreeGrafter"/>
</dbReference>
<evidence type="ECO:0000256" key="9">
    <source>
        <dbReference type="SAM" id="SignalP"/>
    </source>
</evidence>
<comment type="subcellular location">
    <subcellularLocation>
        <location evidence="1">Membrane</location>
    </subcellularLocation>
</comment>
<keyword evidence="5" id="KW-0325">Glycoprotein</keyword>
<evidence type="ECO:0000256" key="5">
    <source>
        <dbReference type="ARBA" id="ARBA00023180"/>
    </source>
</evidence>
<dbReference type="AlphaFoldDB" id="H2Y9E1"/>
<dbReference type="PROSITE" id="PS51551">
    <property type="entry name" value="EPHRIN_RBD_2"/>
    <property type="match status" value="1"/>
</dbReference>
<reference evidence="12" key="1">
    <citation type="submission" date="2003-08" db="EMBL/GenBank/DDBJ databases">
        <authorList>
            <person name="Birren B."/>
            <person name="Nusbaum C."/>
            <person name="Abebe A."/>
            <person name="Abouelleil A."/>
            <person name="Adekoya E."/>
            <person name="Ait-zahra M."/>
            <person name="Allen N."/>
            <person name="Allen T."/>
            <person name="An P."/>
            <person name="Anderson M."/>
            <person name="Anderson S."/>
            <person name="Arachchi H."/>
            <person name="Armbruster J."/>
            <person name="Bachantsang P."/>
            <person name="Baldwin J."/>
            <person name="Barry A."/>
            <person name="Bayul T."/>
            <person name="Blitshsteyn B."/>
            <person name="Bloom T."/>
            <person name="Blye J."/>
            <person name="Boguslavskiy L."/>
            <person name="Borowsky M."/>
            <person name="Boukhgalter B."/>
            <person name="Brunache A."/>
            <person name="Butler J."/>
            <person name="Calixte N."/>
            <person name="Calvo S."/>
            <person name="Camarata J."/>
            <person name="Campo K."/>
            <person name="Chang J."/>
            <person name="Cheshatsang Y."/>
            <person name="Citroen M."/>
            <person name="Collymore A."/>
            <person name="Considine T."/>
            <person name="Cook A."/>
            <person name="Cooke P."/>
            <person name="Corum B."/>
            <person name="Cuomo C."/>
            <person name="David R."/>
            <person name="Dawoe T."/>
            <person name="Degray S."/>
            <person name="Dodge S."/>
            <person name="Dooley K."/>
            <person name="Dorje P."/>
            <person name="Dorjee K."/>
            <person name="Dorris L."/>
            <person name="Duffey N."/>
            <person name="Dupes A."/>
            <person name="Elkins T."/>
            <person name="Engels R."/>
            <person name="Erickson J."/>
            <person name="Farina A."/>
            <person name="Faro S."/>
            <person name="Ferreira P."/>
            <person name="Fischer H."/>
            <person name="Fitzgerald M."/>
            <person name="Foley K."/>
            <person name="Gage D."/>
            <person name="Galagan J."/>
            <person name="Gearin G."/>
            <person name="Gnerre S."/>
            <person name="Gnirke A."/>
            <person name="Goyette A."/>
            <person name="Graham J."/>
            <person name="Grandbois E."/>
            <person name="Gyaltsen K."/>
            <person name="Hafez N."/>
            <person name="Hagopian D."/>
            <person name="Hagos B."/>
            <person name="Hall J."/>
            <person name="Hatcher B."/>
            <person name="Heller A."/>
            <person name="Higgins H."/>
            <person name="Honan T."/>
            <person name="Horn A."/>
            <person name="Houde N."/>
            <person name="Hughes L."/>
            <person name="Hulme W."/>
            <person name="Husby E."/>
            <person name="Iliev I."/>
            <person name="Jaffe D."/>
            <person name="Jones C."/>
            <person name="Kamal M."/>
            <person name="Kamat A."/>
            <person name="Kamvysselis M."/>
            <person name="Karlsson E."/>
            <person name="Kells C."/>
            <person name="Kieu A."/>
            <person name="Kisner P."/>
            <person name="Kodira C."/>
            <person name="Kulbokas E."/>
            <person name="Labutti K."/>
            <person name="Lama D."/>
            <person name="Landers T."/>
            <person name="Leger J."/>
            <person name="Levine S."/>
            <person name="Lewis D."/>
            <person name="Lewis T."/>
            <person name="Lindblad-toh K."/>
            <person name="Liu X."/>
            <person name="Lokyitsang T."/>
            <person name="Lokyitsang Y."/>
            <person name="Lucien O."/>
            <person name="Lui A."/>
            <person name="Ma L.J."/>
            <person name="Mabbitt R."/>
            <person name="Macdonald J."/>
            <person name="Maclean C."/>
            <person name="Major J."/>
            <person name="Manning J."/>
            <person name="Marabella R."/>
            <person name="Maru K."/>
            <person name="Matthews C."/>
            <person name="Mauceli E."/>
            <person name="Mccarthy M."/>
            <person name="Mcdonough S."/>
            <person name="Mcghee T."/>
            <person name="Meldrim J."/>
            <person name="Meneus L."/>
            <person name="Mesirov J."/>
            <person name="Mihalev A."/>
            <person name="Mihova T."/>
            <person name="Mikkelsen T."/>
            <person name="Mlenga V."/>
            <person name="Moru K."/>
            <person name="Mozes J."/>
            <person name="Mulrain L."/>
            <person name="Munson G."/>
            <person name="Naylor J."/>
            <person name="Newes C."/>
            <person name="Nguyen C."/>
            <person name="Nguyen N."/>
            <person name="Nguyen T."/>
            <person name="Nicol R."/>
            <person name="Nielsen C."/>
            <person name="Nizzari M."/>
            <person name="Norbu C."/>
            <person name="Norbu N."/>
            <person name="O'donnell P."/>
            <person name="Okoawo O."/>
            <person name="O'leary S."/>
            <person name="Omotosho B."/>
            <person name="O'neill K."/>
            <person name="Osman S."/>
            <person name="Parker S."/>
            <person name="Perrin D."/>
            <person name="Phunkhang P."/>
            <person name="Piqani B."/>
            <person name="Purcell S."/>
            <person name="Rachupka T."/>
            <person name="Ramasamy U."/>
            <person name="Rameau R."/>
            <person name="Ray V."/>
            <person name="Raymond C."/>
            <person name="Retta R."/>
            <person name="Richardson S."/>
            <person name="Rise C."/>
            <person name="Rodriguez J."/>
            <person name="Rogers J."/>
            <person name="Rogov P."/>
            <person name="Rutman M."/>
            <person name="Schupbach R."/>
            <person name="Seaman C."/>
            <person name="Settipalli S."/>
            <person name="Sharpe T."/>
            <person name="Sheridan J."/>
            <person name="Sherpa N."/>
            <person name="Shi J."/>
            <person name="Smirnov S."/>
            <person name="Smith C."/>
            <person name="Sougnez C."/>
            <person name="Spencer B."/>
            <person name="Stalker J."/>
            <person name="Stange-thomann N."/>
            <person name="Stavropoulos S."/>
            <person name="Stetson K."/>
            <person name="Stone C."/>
            <person name="Stone S."/>
            <person name="Stubbs M."/>
            <person name="Talamas J."/>
            <person name="Tchuinga P."/>
            <person name="Tenzing P."/>
            <person name="Tesfaye S."/>
            <person name="Theodore J."/>
            <person name="Thoulutsang Y."/>
            <person name="Topham K."/>
            <person name="Towey S."/>
            <person name="Tsamla T."/>
            <person name="Tsomo N."/>
            <person name="Vallee D."/>
            <person name="Vassiliev H."/>
            <person name="Venkataraman V."/>
            <person name="Vinson J."/>
            <person name="Vo A."/>
            <person name="Wade C."/>
            <person name="Wang S."/>
            <person name="Wangchuk T."/>
            <person name="Wangdi T."/>
            <person name="Whittaker C."/>
            <person name="Wilkinson J."/>
            <person name="Wu Y."/>
            <person name="Wyman D."/>
            <person name="Yadav S."/>
            <person name="Yang S."/>
            <person name="Yang X."/>
            <person name="Yeager S."/>
            <person name="Yee E."/>
            <person name="Young G."/>
            <person name="Zainoun J."/>
            <person name="Zembeck L."/>
            <person name="Zimmer A."/>
            <person name="Zody M."/>
            <person name="Lander E."/>
        </authorList>
    </citation>
    <scope>NUCLEOTIDE SEQUENCE [LARGE SCALE GENOMIC DNA]</scope>
</reference>
<dbReference type="InterPro" id="IPR031328">
    <property type="entry name" value="Ephrin"/>
</dbReference>
<evidence type="ECO:0000256" key="7">
    <source>
        <dbReference type="RuleBase" id="RU004375"/>
    </source>
</evidence>
<feature type="chain" id="PRO_5003577441" description="Ephrin RBD domain-containing protein" evidence="9">
    <location>
        <begin position="22"/>
        <end position="256"/>
    </location>
</feature>
<dbReference type="GeneTree" id="ENSGT00940000165933"/>
<dbReference type="Proteomes" id="UP000007875">
    <property type="component" value="Unassembled WGS sequence"/>
</dbReference>
<evidence type="ECO:0000256" key="2">
    <source>
        <dbReference type="ARBA" id="ARBA00022729"/>
    </source>
</evidence>
<dbReference type="OMA" id="SNPNFLW"/>
<dbReference type="PANTHER" id="PTHR11304">
    <property type="entry name" value="EPHRIN"/>
    <property type="match status" value="1"/>
</dbReference>
<evidence type="ECO:0000313" key="12">
    <source>
        <dbReference type="Proteomes" id="UP000007875"/>
    </source>
</evidence>
<feature type="domain" description="Ephrin RBD" evidence="10">
    <location>
        <begin position="22"/>
        <end position="152"/>
    </location>
</feature>
<reference evidence="11" key="2">
    <citation type="submission" date="2025-08" db="UniProtKB">
        <authorList>
            <consortium name="Ensembl"/>
        </authorList>
    </citation>
    <scope>IDENTIFICATION</scope>
</reference>
<evidence type="ECO:0000256" key="6">
    <source>
        <dbReference type="PROSITE-ProRule" id="PRU00884"/>
    </source>
</evidence>
<feature type="signal peptide" evidence="9">
    <location>
        <begin position="1"/>
        <end position="21"/>
    </location>
</feature>
<dbReference type="GO" id="GO:0007411">
    <property type="term" value="P:axon guidance"/>
    <property type="evidence" value="ECO:0007669"/>
    <property type="project" value="TreeGrafter"/>
</dbReference>
<feature type="region of interest" description="Disordered" evidence="8">
    <location>
        <begin position="179"/>
        <end position="204"/>
    </location>
</feature>
<evidence type="ECO:0000256" key="1">
    <source>
        <dbReference type="ARBA" id="ARBA00004370"/>
    </source>
</evidence>
<dbReference type="GO" id="GO:0048013">
    <property type="term" value="P:ephrin receptor signaling pathway"/>
    <property type="evidence" value="ECO:0007669"/>
    <property type="project" value="TreeGrafter"/>
</dbReference>
<sequence>MFGYKNVLFLYWLSFAKLVMSRTNHVVYWDRKINTSLTTELRVHVKINEWMDILCPRKIRHSHKTRDEELYIELYNITADQYPHCAAKAIQRVLTCSNPRRETKLTTKFQVRSPSPIGFVFQPGQTYYYISKPSKGQTSGCTSDTLRLVVEVAPANGPKDDKAEHHHSDPWLDNSELEHHQNTRHHHAKSKHEHLSKDQPAGHVKTPKVLLQQAPANTASPGGGNSAHRLHTRRTELHTLAAIASLLYAAMFAKWV</sequence>
<evidence type="ECO:0000259" key="10">
    <source>
        <dbReference type="PROSITE" id="PS51551"/>
    </source>
</evidence>
<dbReference type="InterPro" id="IPR001799">
    <property type="entry name" value="Ephrin_RBD"/>
</dbReference>
<keyword evidence="2 9" id="KW-0732">Signal</keyword>
<evidence type="ECO:0000256" key="4">
    <source>
        <dbReference type="ARBA" id="ARBA00023157"/>
    </source>
</evidence>
<dbReference type="PANTHER" id="PTHR11304:SF29">
    <property type="entry name" value="EPHRIN"/>
    <property type="match status" value="1"/>
</dbReference>
<dbReference type="InterPro" id="IPR008972">
    <property type="entry name" value="Cupredoxin"/>
</dbReference>
<dbReference type="STRING" id="51511.ENSCSAVP00000001939"/>